<reference evidence="1 2" key="1">
    <citation type="journal article" date="2018" name="Int. J. Syst. Bacteriol.">
        <title>Oceaniradius stylonemae gen. nov., sp. nov., isolated from a red alga, Stylonema cornu-cervi.</title>
        <authorList>
            <person name="Jeong S."/>
        </authorList>
    </citation>
    <scope>NUCLEOTIDE SEQUENCE [LARGE SCALE GENOMIC DNA]</scope>
    <source>
        <strain evidence="1 2">StC1</strain>
    </source>
</reference>
<evidence type="ECO:0000313" key="2">
    <source>
        <dbReference type="Proteomes" id="UP000246132"/>
    </source>
</evidence>
<dbReference type="EMBL" id="QFWV02000007">
    <property type="protein sequence ID" value="RKF06271.1"/>
    <property type="molecule type" value="Genomic_DNA"/>
</dbReference>
<dbReference type="AlphaFoldDB" id="A0A3A8AKN9"/>
<accession>A0A3A8AKN9</accession>
<dbReference type="RefSeq" id="WP_109765917.1">
    <property type="nucleotide sequence ID" value="NZ_QFWV02000007.1"/>
</dbReference>
<dbReference type="Gene3D" id="1.10.238.10">
    <property type="entry name" value="EF-hand"/>
    <property type="match status" value="1"/>
</dbReference>
<dbReference type="OrthoDB" id="7366896at2"/>
<dbReference type="InterPro" id="IPR011992">
    <property type="entry name" value="EF-hand-dom_pair"/>
</dbReference>
<name>A0A3A8AKN9_9HYPH</name>
<evidence type="ECO:0000313" key="1">
    <source>
        <dbReference type="EMBL" id="RKF06271.1"/>
    </source>
</evidence>
<sequence>MERPVVMWPVTSFNAVDEDAKGYAHMGDMEKFRQGVFAGMDYDNDDRVDFAEFSAWDVGFEEAAVEEGKPEAIFTARRILFALWDRNGDGQLTQSEHRFALSQDFRRADIDDDSVLDQDEYLIGYSVNLVMRAAIRPDIDVSAQ</sequence>
<keyword evidence="2" id="KW-1185">Reference proteome</keyword>
<comment type="caution">
    <text evidence="1">The sequence shown here is derived from an EMBL/GenBank/DDBJ whole genome shotgun (WGS) entry which is preliminary data.</text>
</comment>
<protein>
    <submittedName>
        <fullName evidence="1">Signal transduction protein</fullName>
    </submittedName>
</protein>
<dbReference type="PROSITE" id="PS00018">
    <property type="entry name" value="EF_HAND_1"/>
    <property type="match status" value="1"/>
</dbReference>
<dbReference type="SUPFAM" id="SSF47473">
    <property type="entry name" value="EF-hand"/>
    <property type="match status" value="1"/>
</dbReference>
<organism evidence="1 2">
    <name type="scientific">Oceaniradius stylonematis</name>
    <dbReference type="NCBI Taxonomy" id="2184161"/>
    <lineage>
        <taxon>Bacteria</taxon>
        <taxon>Pseudomonadati</taxon>
        <taxon>Pseudomonadota</taxon>
        <taxon>Alphaproteobacteria</taxon>
        <taxon>Hyphomicrobiales</taxon>
        <taxon>Ahrensiaceae</taxon>
        <taxon>Oceaniradius</taxon>
    </lineage>
</organism>
<dbReference type="Proteomes" id="UP000246132">
    <property type="component" value="Unassembled WGS sequence"/>
</dbReference>
<gene>
    <name evidence="1" type="ORF">DEM25_011595</name>
</gene>
<dbReference type="InterPro" id="IPR018247">
    <property type="entry name" value="EF_Hand_1_Ca_BS"/>
</dbReference>
<proteinExistence type="predicted"/>